<comment type="caution">
    <text evidence="1">The sequence shown here is derived from an EMBL/GenBank/DDBJ whole genome shotgun (WGS) entry which is preliminary data.</text>
</comment>
<proteinExistence type="predicted"/>
<dbReference type="AlphaFoldDB" id="G2FDH1"/>
<sequence>MGGQGGPHPTLFSVTHRSYSRSARHGLSWIQTVADSSGSPGHSE</sequence>
<evidence type="ECO:0000313" key="2">
    <source>
        <dbReference type="Proteomes" id="UP000005167"/>
    </source>
</evidence>
<gene>
    <name evidence="1" type="ORF">TevJSym_ae01140</name>
</gene>
<organism evidence="1 2">
    <name type="scientific">endosymbiont of Tevnia jerichonana</name>
    <name type="common">vent Tica</name>
    <dbReference type="NCBI Taxonomy" id="1049564"/>
    <lineage>
        <taxon>Bacteria</taxon>
        <taxon>Pseudomonadati</taxon>
        <taxon>Pseudomonadota</taxon>
        <taxon>Gammaproteobacteria</taxon>
        <taxon>sulfur-oxidizing symbionts</taxon>
    </lineage>
</organism>
<protein>
    <submittedName>
        <fullName evidence="1">Uncharacterized protein</fullName>
    </submittedName>
</protein>
<reference evidence="1 2" key="1">
    <citation type="journal article" date="2011" name="ISME J.">
        <title>The endosymbionts of the deep-sea tubeworms Riftia pachyptila and Tevnia jerichonana share an identical physiology as revealed by proteogenomic analyses.</title>
        <authorList>
            <person name="Gardebrecht A."/>
            <person name="Markert S."/>
            <person name="Felbeck H."/>
            <person name="Thuermer A."/>
            <person name="Albrecht D."/>
            <person name="Wollherr A."/>
            <person name="Kabisch J."/>
            <person name="Lehmann R."/>
            <person name="Daniel R."/>
            <person name="Liesegang H."/>
            <person name="Hecker M."/>
            <person name="Sievert S.M."/>
            <person name="Schweder T."/>
        </authorList>
    </citation>
    <scope>NUCLEOTIDE SEQUENCE [LARGE SCALE GENOMIC DNA]</scope>
</reference>
<name>G2FDH1_9GAMM</name>
<dbReference type="Proteomes" id="UP000005167">
    <property type="component" value="Unassembled WGS sequence"/>
</dbReference>
<evidence type="ECO:0000313" key="1">
    <source>
        <dbReference type="EMBL" id="EGW55257.1"/>
    </source>
</evidence>
<accession>G2FDH1</accession>
<dbReference type="EMBL" id="AFZB01000005">
    <property type="protein sequence ID" value="EGW55257.1"/>
    <property type="molecule type" value="Genomic_DNA"/>
</dbReference>
<keyword evidence="2" id="KW-1185">Reference proteome</keyword>